<reference evidence="3 4" key="1">
    <citation type="submission" date="2019-06" db="EMBL/GenBank/DDBJ databases">
        <authorList>
            <person name="Broberg M."/>
        </authorList>
    </citation>
    <scope>NUCLEOTIDE SEQUENCE [LARGE SCALE GENOMIC DNA]</scope>
</reference>
<protein>
    <recommendedName>
        <fullName evidence="2">TauD/TfdA-like domain-containing protein</fullName>
    </recommendedName>
</protein>
<dbReference type="InterPro" id="IPR042098">
    <property type="entry name" value="TauD-like_sf"/>
</dbReference>
<organism evidence="3 4">
    <name type="scientific">Bionectria ochroleuca</name>
    <name type="common">Gliocladium roseum</name>
    <dbReference type="NCBI Taxonomy" id="29856"/>
    <lineage>
        <taxon>Eukaryota</taxon>
        <taxon>Fungi</taxon>
        <taxon>Dikarya</taxon>
        <taxon>Ascomycota</taxon>
        <taxon>Pezizomycotina</taxon>
        <taxon>Sordariomycetes</taxon>
        <taxon>Hypocreomycetidae</taxon>
        <taxon>Hypocreales</taxon>
        <taxon>Bionectriaceae</taxon>
        <taxon>Clonostachys</taxon>
    </lineage>
</organism>
<evidence type="ECO:0000256" key="1">
    <source>
        <dbReference type="ARBA" id="ARBA00023002"/>
    </source>
</evidence>
<dbReference type="Gene3D" id="3.60.130.10">
    <property type="entry name" value="Clavaminate synthase-like"/>
    <property type="match status" value="1"/>
</dbReference>
<accession>A0ABY6USW7</accession>
<dbReference type="PANTHER" id="PTHR10696:SF49">
    <property type="entry name" value="TAUD_TFDA-LIKE DOMAIN-CONTAINING PROTEIN"/>
    <property type="match status" value="1"/>
</dbReference>
<dbReference type="InterPro" id="IPR003819">
    <property type="entry name" value="TauD/TfdA-like"/>
</dbReference>
<evidence type="ECO:0000313" key="3">
    <source>
        <dbReference type="EMBL" id="VUC34449.1"/>
    </source>
</evidence>
<evidence type="ECO:0000259" key="2">
    <source>
        <dbReference type="Pfam" id="PF02668"/>
    </source>
</evidence>
<dbReference type="PANTHER" id="PTHR10696">
    <property type="entry name" value="GAMMA-BUTYROBETAINE HYDROXYLASE-RELATED"/>
    <property type="match status" value="1"/>
</dbReference>
<dbReference type="EMBL" id="CABFNS010000884">
    <property type="protein sequence ID" value="VUC34449.1"/>
    <property type="molecule type" value="Genomic_DNA"/>
</dbReference>
<dbReference type="InterPro" id="IPR050411">
    <property type="entry name" value="AlphaKG_dependent_hydroxylases"/>
</dbReference>
<comment type="caution">
    <text evidence="3">The sequence shown here is derived from an EMBL/GenBank/DDBJ whole genome shotgun (WGS) entry which is preliminary data.</text>
</comment>
<dbReference type="Pfam" id="PF02668">
    <property type="entry name" value="TauD"/>
    <property type="match status" value="1"/>
</dbReference>
<dbReference type="SUPFAM" id="SSF51197">
    <property type="entry name" value="Clavaminate synthase-like"/>
    <property type="match status" value="1"/>
</dbReference>
<dbReference type="Proteomes" id="UP000766486">
    <property type="component" value="Unassembled WGS sequence"/>
</dbReference>
<keyword evidence="4" id="KW-1185">Reference proteome</keyword>
<sequence length="391" mass="43429">MAFCEAQPTIQSAHVEKFPSLVATPGLPGGFPNFEDSPLAWTGKQFTNESEFIHVFSDDDILELEAALDHFKARAGLGLDGDHITKETFPLPNLASKLEIVRQDLHNGKGFGLIRGLDPKKYLVEDLTMLYLGIQTHVANQTGRQDSKGNMLGRGRFRHLKGGMHIVADNSSKIKAGHHRHSTEAITFHNEEAGDIVSWLTRSVAASGGKCIIASAYAVYNVLAADRPDLVRALAGADWPFALPRFQCRPVLFNHDGRLIINFGRTPLVGSVSHPRSSQLPGLSLRQMEALDAVEELAKSFQLEIVTRAGDIHFINNLAILHRREGFQNGTSSGEKRHLVRMRLRDDELAWALPEALQEEWSSAFDDTKTSKMWHLEPMPDGYFPLRSQAN</sequence>
<gene>
    <name evidence="3" type="ORF">CLO192961_LOCUS381929</name>
</gene>
<evidence type="ECO:0000313" key="4">
    <source>
        <dbReference type="Proteomes" id="UP000766486"/>
    </source>
</evidence>
<keyword evidence="1" id="KW-0560">Oxidoreductase</keyword>
<proteinExistence type="predicted"/>
<name>A0ABY6USW7_BIOOC</name>
<feature type="domain" description="TauD/TfdA-like" evidence="2">
    <location>
        <begin position="84"/>
        <end position="342"/>
    </location>
</feature>